<evidence type="ECO:0000313" key="7">
    <source>
        <dbReference type="EMBL" id="CRY57258.1"/>
    </source>
</evidence>
<organism evidence="7 8">
    <name type="scientific">Yersinia intermedia</name>
    <dbReference type="NCBI Taxonomy" id="631"/>
    <lineage>
        <taxon>Bacteria</taxon>
        <taxon>Pseudomonadati</taxon>
        <taxon>Pseudomonadota</taxon>
        <taxon>Gammaproteobacteria</taxon>
        <taxon>Enterobacterales</taxon>
        <taxon>Yersiniaceae</taxon>
        <taxon>Yersinia</taxon>
    </lineage>
</organism>
<dbReference type="InterPro" id="IPR050306">
    <property type="entry name" value="PfkB_Carbo_kinase"/>
</dbReference>
<dbReference type="Pfam" id="PF00294">
    <property type="entry name" value="PfkB"/>
    <property type="match status" value="1"/>
</dbReference>
<dbReference type="InterPro" id="IPR011611">
    <property type="entry name" value="PfkB_dom"/>
</dbReference>
<keyword evidence="2 7" id="KW-0808">Transferase</keyword>
<evidence type="ECO:0000259" key="6">
    <source>
        <dbReference type="Pfam" id="PF00294"/>
    </source>
</evidence>
<dbReference type="AlphaFoldDB" id="A0A0H5M1F1"/>
<dbReference type="InterPro" id="IPR029056">
    <property type="entry name" value="Ribokinase-like"/>
</dbReference>
<keyword evidence="3" id="KW-0547">Nucleotide-binding</keyword>
<dbReference type="RefSeq" id="WP_053010501.1">
    <property type="nucleotide sequence ID" value="NZ_CWJI01000030.1"/>
</dbReference>
<dbReference type="PANTHER" id="PTHR43085:SF1">
    <property type="entry name" value="PSEUDOURIDINE KINASE-RELATED"/>
    <property type="match status" value="1"/>
</dbReference>
<accession>A0A0H5M1F1</accession>
<keyword evidence="4 7" id="KW-0418">Kinase</keyword>
<dbReference type="EC" id="2.7.1.4" evidence="7"/>
<evidence type="ECO:0000256" key="1">
    <source>
        <dbReference type="ARBA" id="ARBA00010688"/>
    </source>
</evidence>
<gene>
    <name evidence="7" type="primary">scrK_2</name>
    <name evidence="7" type="ORF">ERS008476_04313</name>
</gene>
<protein>
    <submittedName>
        <fullName evidence="7">Aminoimidazole riboside kinase</fullName>
        <ecNumber evidence="7">2.7.1.-</ecNumber>
        <ecNumber evidence="7">2.7.1.4</ecNumber>
    </submittedName>
</protein>
<dbReference type="InterPro" id="IPR002173">
    <property type="entry name" value="Carboh/pur_kinase_PfkB_CS"/>
</dbReference>
<dbReference type="SUPFAM" id="SSF53613">
    <property type="entry name" value="Ribokinase-like"/>
    <property type="match status" value="1"/>
</dbReference>
<dbReference type="PANTHER" id="PTHR43085">
    <property type="entry name" value="HEXOKINASE FAMILY MEMBER"/>
    <property type="match status" value="1"/>
</dbReference>
<keyword evidence="5" id="KW-0067">ATP-binding</keyword>
<dbReference type="Gene3D" id="3.40.1190.20">
    <property type="match status" value="1"/>
</dbReference>
<dbReference type="GO" id="GO:0008865">
    <property type="term" value="F:fructokinase activity"/>
    <property type="evidence" value="ECO:0007669"/>
    <property type="project" value="UniProtKB-EC"/>
</dbReference>
<comment type="similarity">
    <text evidence="1">Belongs to the carbohydrate kinase PfkB family.</text>
</comment>
<evidence type="ECO:0000256" key="5">
    <source>
        <dbReference type="ARBA" id="ARBA00022840"/>
    </source>
</evidence>
<feature type="domain" description="Carbohydrate kinase PfkB" evidence="6">
    <location>
        <begin position="1"/>
        <end position="294"/>
    </location>
</feature>
<evidence type="ECO:0000256" key="3">
    <source>
        <dbReference type="ARBA" id="ARBA00022741"/>
    </source>
</evidence>
<dbReference type="EC" id="2.7.1.-" evidence="7"/>
<dbReference type="PROSITE" id="PS00584">
    <property type="entry name" value="PFKB_KINASES_2"/>
    <property type="match status" value="1"/>
</dbReference>
<evidence type="ECO:0000313" key="8">
    <source>
        <dbReference type="Proteomes" id="UP000043316"/>
    </source>
</evidence>
<reference evidence="8" key="1">
    <citation type="submission" date="2015-03" db="EMBL/GenBank/DDBJ databases">
        <authorList>
            <consortium name="Pathogen Informatics"/>
        </authorList>
    </citation>
    <scope>NUCLEOTIDE SEQUENCE [LARGE SCALE GENOMIC DNA]</scope>
    <source>
        <strain evidence="8">R148</strain>
    </source>
</reference>
<dbReference type="Proteomes" id="UP000043316">
    <property type="component" value="Unassembled WGS sequence"/>
</dbReference>
<dbReference type="CDD" id="cd01167">
    <property type="entry name" value="bac_FRK"/>
    <property type="match status" value="1"/>
</dbReference>
<name>A0A0H5M1F1_YERIN</name>
<sequence>MNRIICYGESLIDFTHDGQAFTPHPGGSPYNVAIALGRLGSRVDYCTQLSTDMFGNLLLQHLELNHVGTKAISRSPAPTTLAFVLTHPETEPEYAFYSRQAADVIIQPEDLPAPIDATLHHFGSISFMQEPCGTTWENYLTQLNGFISFDPNIRPSLIPDRQAYLDRFNRIIGKIQLLRLSLSDLQWLAPDEAVEHFVSRMFAQGVLMVAITGGSDGAWVYTKESKIYQPVTSVEVADTIGAGDTFTAGLLSVLVDGIDGKTWAKLNDNMLSQALKTGSIAAALNCCNKGANPPTADEVNKMM</sequence>
<dbReference type="EMBL" id="CWJI01000030">
    <property type="protein sequence ID" value="CRY57258.1"/>
    <property type="molecule type" value="Genomic_DNA"/>
</dbReference>
<proteinExistence type="inferred from homology"/>
<evidence type="ECO:0000256" key="4">
    <source>
        <dbReference type="ARBA" id="ARBA00022777"/>
    </source>
</evidence>
<dbReference type="GO" id="GO:0005524">
    <property type="term" value="F:ATP binding"/>
    <property type="evidence" value="ECO:0007669"/>
    <property type="project" value="UniProtKB-KW"/>
</dbReference>
<evidence type="ECO:0000256" key="2">
    <source>
        <dbReference type="ARBA" id="ARBA00022679"/>
    </source>
</evidence>